<gene>
    <name evidence="1" type="ORF">M404DRAFT_1004795</name>
</gene>
<sequence length="174" mass="18626">MNFSQQSYTPSSSQASMALTYSIPSLPSNYSIAPFLSQESSTSITDQNSPEAFRQNIQIALDHVARVDAFARSALNGIQNAYQAGSSPAQTEADLVALDQTLLMLADFLKTTGLGAFPVPPSDPGTASGPPTEQHLIAEMNGEVQSLYEKLKRIQESSGVVAQHLSILDTRPKP</sequence>
<dbReference type="Proteomes" id="UP000054217">
    <property type="component" value="Unassembled WGS sequence"/>
</dbReference>
<protein>
    <submittedName>
        <fullName evidence="1">Uncharacterized protein</fullName>
    </submittedName>
</protein>
<accession>A0A0C3JP90</accession>
<proteinExistence type="predicted"/>
<evidence type="ECO:0000313" key="1">
    <source>
        <dbReference type="EMBL" id="KIN99306.1"/>
    </source>
</evidence>
<dbReference type="AlphaFoldDB" id="A0A0C3JP90"/>
<dbReference type="HOGENOM" id="CLU_112554_1_0_1"/>
<organism evidence="1 2">
    <name type="scientific">Pisolithus tinctorius Marx 270</name>
    <dbReference type="NCBI Taxonomy" id="870435"/>
    <lineage>
        <taxon>Eukaryota</taxon>
        <taxon>Fungi</taxon>
        <taxon>Dikarya</taxon>
        <taxon>Basidiomycota</taxon>
        <taxon>Agaricomycotina</taxon>
        <taxon>Agaricomycetes</taxon>
        <taxon>Agaricomycetidae</taxon>
        <taxon>Boletales</taxon>
        <taxon>Sclerodermatineae</taxon>
        <taxon>Pisolithaceae</taxon>
        <taxon>Pisolithus</taxon>
    </lineage>
</organism>
<reference evidence="2" key="2">
    <citation type="submission" date="2015-01" db="EMBL/GenBank/DDBJ databases">
        <title>Evolutionary Origins and Diversification of the Mycorrhizal Mutualists.</title>
        <authorList>
            <consortium name="DOE Joint Genome Institute"/>
            <consortium name="Mycorrhizal Genomics Consortium"/>
            <person name="Kohler A."/>
            <person name="Kuo A."/>
            <person name="Nagy L.G."/>
            <person name="Floudas D."/>
            <person name="Copeland A."/>
            <person name="Barry K.W."/>
            <person name="Cichocki N."/>
            <person name="Veneault-Fourrey C."/>
            <person name="LaButti K."/>
            <person name="Lindquist E.A."/>
            <person name="Lipzen A."/>
            <person name="Lundell T."/>
            <person name="Morin E."/>
            <person name="Murat C."/>
            <person name="Riley R."/>
            <person name="Ohm R."/>
            <person name="Sun H."/>
            <person name="Tunlid A."/>
            <person name="Henrissat B."/>
            <person name="Grigoriev I.V."/>
            <person name="Hibbett D.S."/>
            <person name="Martin F."/>
        </authorList>
    </citation>
    <scope>NUCLEOTIDE SEQUENCE [LARGE SCALE GENOMIC DNA]</scope>
    <source>
        <strain evidence="2">Marx 270</strain>
    </source>
</reference>
<name>A0A0C3JP90_PISTI</name>
<dbReference type="InParanoid" id="A0A0C3JP90"/>
<reference evidence="1 2" key="1">
    <citation type="submission" date="2014-04" db="EMBL/GenBank/DDBJ databases">
        <authorList>
            <consortium name="DOE Joint Genome Institute"/>
            <person name="Kuo A."/>
            <person name="Kohler A."/>
            <person name="Costa M.D."/>
            <person name="Nagy L.G."/>
            <person name="Floudas D."/>
            <person name="Copeland A."/>
            <person name="Barry K.W."/>
            <person name="Cichocki N."/>
            <person name="Veneault-Fourrey C."/>
            <person name="LaButti K."/>
            <person name="Lindquist E.A."/>
            <person name="Lipzen A."/>
            <person name="Lundell T."/>
            <person name="Morin E."/>
            <person name="Murat C."/>
            <person name="Sun H."/>
            <person name="Tunlid A."/>
            <person name="Henrissat B."/>
            <person name="Grigoriev I.V."/>
            <person name="Hibbett D.S."/>
            <person name="Martin F."/>
            <person name="Nordberg H.P."/>
            <person name="Cantor M.N."/>
            <person name="Hua S.X."/>
        </authorList>
    </citation>
    <scope>NUCLEOTIDE SEQUENCE [LARGE SCALE GENOMIC DNA]</scope>
    <source>
        <strain evidence="1 2">Marx 270</strain>
    </source>
</reference>
<dbReference type="EMBL" id="KN832006">
    <property type="protein sequence ID" value="KIN99306.1"/>
    <property type="molecule type" value="Genomic_DNA"/>
</dbReference>
<evidence type="ECO:0000313" key="2">
    <source>
        <dbReference type="Proteomes" id="UP000054217"/>
    </source>
</evidence>
<keyword evidence="2" id="KW-1185">Reference proteome</keyword>
<dbReference type="OrthoDB" id="3203574at2759"/>